<evidence type="ECO:0000313" key="1">
    <source>
        <dbReference type="EMBL" id="ASK62308.1"/>
    </source>
</evidence>
<accession>A0A220U2C6</accession>
<evidence type="ECO:0000313" key="2">
    <source>
        <dbReference type="Proteomes" id="UP000198312"/>
    </source>
</evidence>
<dbReference type="RefSeq" id="WP_089061568.1">
    <property type="nucleotide sequence ID" value="NZ_CP022315.1"/>
</dbReference>
<proteinExistence type="predicted"/>
<gene>
    <name evidence="1" type="ORF">CFK37_09125</name>
</gene>
<dbReference type="KEGG" id="vil:CFK37_09125"/>
<keyword evidence="2" id="KW-1185">Reference proteome</keyword>
<sequence>MSIELFSQAPTALQVYKAGDPNPKKIKRIVYGQATSDANGIAKLYFTDNGLANGNSLLQTIDHATSSVYSTSSTINARPRVQMREKNVTAKYVSANVTNISGVTLLGIKVLGSENPVSGIVVDFMILGSFNG</sequence>
<dbReference type="Proteomes" id="UP000198312">
    <property type="component" value="Chromosome"/>
</dbReference>
<dbReference type="AlphaFoldDB" id="A0A220U2C6"/>
<dbReference type="OrthoDB" id="2862298at2"/>
<dbReference type="EMBL" id="CP022315">
    <property type="protein sequence ID" value="ASK62308.1"/>
    <property type="molecule type" value="Genomic_DNA"/>
</dbReference>
<reference evidence="1 2" key="1">
    <citation type="submission" date="2017-07" db="EMBL/GenBank/DDBJ databases">
        <title>Virgibacillus sp. LM2416.</title>
        <authorList>
            <person name="Tak E.J."/>
            <person name="Bae J.-W."/>
        </authorList>
    </citation>
    <scope>NUCLEOTIDE SEQUENCE [LARGE SCALE GENOMIC DNA]</scope>
    <source>
        <strain evidence="1 2">LM2416</strain>
    </source>
</reference>
<organism evidence="1 2">
    <name type="scientific">Virgibacillus phasianinus</name>
    <dbReference type="NCBI Taxonomy" id="2017483"/>
    <lineage>
        <taxon>Bacteria</taxon>
        <taxon>Bacillati</taxon>
        <taxon>Bacillota</taxon>
        <taxon>Bacilli</taxon>
        <taxon>Bacillales</taxon>
        <taxon>Bacillaceae</taxon>
        <taxon>Virgibacillus</taxon>
    </lineage>
</organism>
<protein>
    <submittedName>
        <fullName evidence="1">Uncharacterized protein</fullName>
    </submittedName>
</protein>
<name>A0A220U2C6_9BACI</name>